<keyword evidence="7" id="KW-0998">Cell outer membrane</keyword>
<feature type="domain" description="Outer membrane protein beta-barrel" evidence="9">
    <location>
        <begin position="367"/>
        <end position="771"/>
    </location>
</feature>
<dbReference type="InterPro" id="IPR037066">
    <property type="entry name" value="Plug_dom_sf"/>
</dbReference>
<dbReference type="Gene3D" id="2.40.170.20">
    <property type="entry name" value="TonB-dependent receptor, beta-barrel domain"/>
    <property type="match status" value="1"/>
</dbReference>
<dbReference type="Gene3D" id="2.60.40.10">
    <property type="entry name" value="Immunoglobulins"/>
    <property type="match status" value="1"/>
</dbReference>
<dbReference type="InterPro" id="IPR036942">
    <property type="entry name" value="Beta-barrel_TonB_sf"/>
</dbReference>
<dbReference type="PANTHER" id="PTHR30069:SF29">
    <property type="entry name" value="HEMOGLOBIN AND HEMOGLOBIN-HAPTOGLOBIN-BINDING PROTEIN 1-RELATED"/>
    <property type="match status" value="1"/>
</dbReference>
<protein>
    <submittedName>
        <fullName evidence="10">TonB-dependent receptor</fullName>
    </submittedName>
</protein>
<feature type="chain" id="PRO_5029521707" evidence="8">
    <location>
        <begin position="21"/>
        <end position="794"/>
    </location>
</feature>
<dbReference type="InterPro" id="IPR041700">
    <property type="entry name" value="OMP_b-brl_3"/>
</dbReference>
<dbReference type="GO" id="GO:0009279">
    <property type="term" value="C:cell outer membrane"/>
    <property type="evidence" value="ECO:0007669"/>
    <property type="project" value="UniProtKB-SubCell"/>
</dbReference>
<evidence type="ECO:0000256" key="1">
    <source>
        <dbReference type="ARBA" id="ARBA00004571"/>
    </source>
</evidence>
<keyword evidence="11" id="KW-1185">Reference proteome</keyword>
<keyword evidence="4" id="KW-0812">Transmembrane</keyword>
<dbReference type="Gene3D" id="2.170.130.10">
    <property type="entry name" value="TonB-dependent receptor, plug domain"/>
    <property type="match status" value="1"/>
</dbReference>
<evidence type="ECO:0000256" key="7">
    <source>
        <dbReference type="ARBA" id="ARBA00023237"/>
    </source>
</evidence>
<dbReference type="EMBL" id="WMJY01000002">
    <property type="protein sequence ID" value="MTH28591.1"/>
    <property type="molecule type" value="Genomic_DNA"/>
</dbReference>
<feature type="signal peptide" evidence="8">
    <location>
        <begin position="1"/>
        <end position="20"/>
    </location>
</feature>
<reference evidence="10 11" key="1">
    <citation type="journal article" date="2006" name="Int. J. Syst. Evol. Microbiol.">
        <title>Myroides pelagicus sp. nov., isolated from seawater in Thailand.</title>
        <authorList>
            <person name="Yoon J."/>
            <person name="Maneerat S."/>
            <person name="Kawai F."/>
            <person name="Yokota A."/>
        </authorList>
    </citation>
    <scope>NUCLEOTIDE SEQUENCE [LARGE SCALE GENOMIC DNA]</scope>
    <source>
        <strain evidence="10 11">SM1T</strain>
    </source>
</reference>
<dbReference type="PANTHER" id="PTHR30069">
    <property type="entry name" value="TONB-DEPENDENT OUTER MEMBRANE RECEPTOR"/>
    <property type="match status" value="1"/>
</dbReference>
<keyword evidence="2" id="KW-0813">Transport</keyword>
<dbReference type="InterPro" id="IPR008969">
    <property type="entry name" value="CarboxyPept-like_regulatory"/>
</dbReference>
<comment type="caution">
    <text evidence="10">The sequence shown here is derived from an EMBL/GenBank/DDBJ whole genome shotgun (WGS) entry which is preliminary data.</text>
</comment>
<evidence type="ECO:0000256" key="8">
    <source>
        <dbReference type="SAM" id="SignalP"/>
    </source>
</evidence>
<evidence type="ECO:0000313" key="11">
    <source>
        <dbReference type="Proteomes" id="UP000488936"/>
    </source>
</evidence>
<keyword evidence="10" id="KW-0675">Receptor</keyword>
<evidence type="ECO:0000256" key="3">
    <source>
        <dbReference type="ARBA" id="ARBA00022452"/>
    </source>
</evidence>
<dbReference type="Proteomes" id="UP000488936">
    <property type="component" value="Unassembled WGS sequence"/>
</dbReference>
<evidence type="ECO:0000256" key="4">
    <source>
        <dbReference type="ARBA" id="ARBA00022692"/>
    </source>
</evidence>
<evidence type="ECO:0000313" key="10">
    <source>
        <dbReference type="EMBL" id="MTH28591.1"/>
    </source>
</evidence>
<dbReference type="SUPFAM" id="SSF49464">
    <property type="entry name" value="Carboxypeptidase regulatory domain-like"/>
    <property type="match status" value="1"/>
</dbReference>
<dbReference type="Pfam" id="PF14905">
    <property type="entry name" value="OMP_b-brl_3"/>
    <property type="match status" value="1"/>
</dbReference>
<dbReference type="AlphaFoldDB" id="A0A7K1GI14"/>
<keyword evidence="6" id="KW-0472">Membrane</keyword>
<dbReference type="InterPro" id="IPR039426">
    <property type="entry name" value="TonB-dep_rcpt-like"/>
</dbReference>
<dbReference type="RefSeq" id="WP_155034581.1">
    <property type="nucleotide sequence ID" value="NZ_JBHTIG010000038.1"/>
</dbReference>
<dbReference type="GO" id="GO:0015344">
    <property type="term" value="F:siderophore uptake transmembrane transporter activity"/>
    <property type="evidence" value="ECO:0007669"/>
    <property type="project" value="TreeGrafter"/>
</dbReference>
<dbReference type="OrthoDB" id="8764943at2"/>
<evidence type="ECO:0000256" key="6">
    <source>
        <dbReference type="ARBA" id="ARBA00023136"/>
    </source>
</evidence>
<accession>A0A7K1GI14</accession>
<comment type="subcellular location">
    <subcellularLocation>
        <location evidence="1">Cell outer membrane</location>
        <topology evidence="1">Multi-pass membrane protein</topology>
    </subcellularLocation>
</comment>
<keyword evidence="3" id="KW-1134">Transmembrane beta strand</keyword>
<dbReference type="GO" id="GO:0044718">
    <property type="term" value="P:siderophore transmembrane transport"/>
    <property type="evidence" value="ECO:0007669"/>
    <property type="project" value="TreeGrafter"/>
</dbReference>
<keyword evidence="5 8" id="KW-0732">Signal</keyword>
<proteinExistence type="predicted"/>
<evidence type="ECO:0000259" key="9">
    <source>
        <dbReference type="Pfam" id="PF14905"/>
    </source>
</evidence>
<dbReference type="SUPFAM" id="SSF56935">
    <property type="entry name" value="Porins"/>
    <property type="match status" value="1"/>
</dbReference>
<gene>
    <name evidence="10" type="ORF">GJV77_01455</name>
</gene>
<organism evidence="10 11">
    <name type="scientific">Myroides pelagicus</name>
    <dbReference type="NCBI Taxonomy" id="270914"/>
    <lineage>
        <taxon>Bacteria</taxon>
        <taxon>Pseudomonadati</taxon>
        <taxon>Bacteroidota</taxon>
        <taxon>Flavobacteriia</taxon>
        <taxon>Flavobacteriales</taxon>
        <taxon>Flavobacteriaceae</taxon>
        <taxon>Myroides</taxon>
    </lineage>
</organism>
<sequence length="794" mass="90653">MKTLASLISIILLSITNNYAQNSLTGNIQTSNQSPVDFAEIYLLKSNGAIAKQSYTSTDGSFTIDSIKEATYLVQIYSLGKKHFDKEIFINKPIDLGTVIIEQDTQLEEIVVKTNKKVFERKADRTVFNIENSVHAINNDAVELLKLTPGLQVDNQSIKLIGKNELRVMINDKFVQLNGEELIQYLKSLPSNSIKKIEVITTPPAKYEAEGDSGLINIVLKENRANAWNNSISTGYKQGRKGTYRLSNVFSYNKGKVSIKSSFSTALGKSQINENATIYYPEKLWDGQSIRFDNNNNIAGNFQLDYQLNNKTSIGIQYMGNVYDPKSDDTDHITVNNYVDNSVQNIYTNAKNTGVNNSHAVNLHLTHNIDTLGTKLNSDLDYFNYTNDQTRLFNTKTEGVNNIGDKLLIASTTGNQNIENISAKVDIEQPLNWMNLSYGIKTSFVTTKNKNNFYDLTNGHAVEDIKQKDNFQYNENTQAIYASANKKINDKWTVQAGLRLENTQTKGYSVTYETESKKNYTKLFPTLYISHTLNDDNTFILNYNRRIRRPAFWELNPFQWYVSAYAIASGNPKLEPSYTNKVELSHTYKNKLTTTLTYSKADNMFSQYPTIDKELNRQIYLRDNIMNSTYYSLSVNYMYNRLPWLQSQLNVNAFYLENKLIKDVSINFKDGGAVFFSTNNTIYFNTEKSLSAQVDFTYESKVKANLWELDPSFKLGVGVKYSMLDNKLNMSIYADDIFRSYAKTVYTTTNDIRQKYKTDYDQRYINVGISYSFGNAKIKVKEHQGGNTDEKSRK</sequence>
<evidence type="ECO:0000256" key="2">
    <source>
        <dbReference type="ARBA" id="ARBA00022448"/>
    </source>
</evidence>
<evidence type="ECO:0000256" key="5">
    <source>
        <dbReference type="ARBA" id="ARBA00022729"/>
    </source>
</evidence>
<dbReference type="InterPro" id="IPR013783">
    <property type="entry name" value="Ig-like_fold"/>
</dbReference>
<name>A0A7K1GI14_9FLAO</name>